<evidence type="ECO:0000256" key="3">
    <source>
        <dbReference type="ARBA" id="ARBA00022475"/>
    </source>
</evidence>
<dbReference type="PANTHER" id="PTHR40074">
    <property type="entry name" value="O-ACETYLTRANSFERASE WECH"/>
    <property type="match status" value="1"/>
</dbReference>
<evidence type="ECO:0000256" key="7">
    <source>
        <dbReference type="SAM" id="Phobius"/>
    </source>
</evidence>
<dbReference type="PANTHER" id="PTHR40074:SF2">
    <property type="entry name" value="O-ACETYLTRANSFERASE WECH"/>
    <property type="match status" value="1"/>
</dbReference>
<feature type="domain" description="Acyltransferase 3" evidence="8">
    <location>
        <begin position="14"/>
        <end position="336"/>
    </location>
</feature>
<dbReference type="Pfam" id="PF01757">
    <property type="entry name" value="Acyl_transf_3"/>
    <property type="match status" value="1"/>
</dbReference>
<evidence type="ECO:0000256" key="6">
    <source>
        <dbReference type="ARBA" id="ARBA00023136"/>
    </source>
</evidence>
<comment type="similarity">
    <text evidence="2">Belongs to the acyltransferase 3 family.</text>
</comment>
<dbReference type="GO" id="GO:0009246">
    <property type="term" value="P:enterobacterial common antigen biosynthetic process"/>
    <property type="evidence" value="ECO:0007669"/>
    <property type="project" value="TreeGrafter"/>
</dbReference>
<keyword evidence="6 7" id="KW-0472">Membrane</keyword>
<dbReference type="AlphaFoldDB" id="A0A7J5IKI2"/>
<keyword evidence="3" id="KW-1003">Cell membrane</keyword>
<evidence type="ECO:0000313" key="10">
    <source>
        <dbReference type="Proteomes" id="UP000487989"/>
    </source>
</evidence>
<dbReference type="EMBL" id="WCTJ01000018">
    <property type="protein sequence ID" value="KAB4252624.1"/>
    <property type="molecule type" value="Genomic_DNA"/>
</dbReference>
<keyword evidence="5 7" id="KW-1133">Transmembrane helix</keyword>
<keyword evidence="4 7" id="KW-0812">Transmembrane</keyword>
<reference evidence="9 10" key="1">
    <citation type="journal article" date="2019" name="Nat. Med.">
        <title>A library of human gut bacterial isolates paired with longitudinal multiomics data enables mechanistic microbiome research.</title>
        <authorList>
            <person name="Poyet M."/>
            <person name="Groussin M."/>
            <person name="Gibbons S.M."/>
            <person name="Avila-Pacheco J."/>
            <person name="Jiang X."/>
            <person name="Kearney S.M."/>
            <person name="Perrotta A.R."/>
            <person name="Berdy B."/>
            <person name="Zhao S."/>
            <person name="Lieberman T.D."/>
            <person name="Swanson P.K."/>
            <person name="Smith M."/>
            <person name="Roesemann S."/>
            <person name="Alexander J.E."/>
            <person name="Rich S.A."/>
            <person name="Livny J."/>
            <person name="Vlamakis H."/>
            <person name="Clish C."/>
            <person name="Bullock K."/>
            <person name="Deik A."/>
            <person name="Scott J."/>
            <person name="Pierce K.A."/>
            <person name="Xavier R.J."/>
            <person name="Alm E.J."/>
        </authorList>
    </citation>
    <scope>NUCLEOTIDE SEQUENCE [LARGE SCALE GENOMIC DNA]</scope>
    <source>
        <strain evidence="9 10">BIOML-A3</strain>
    </source>
</reference>
<feature type="transmembrane region" description="Helical" evidence="7">
    <location>
        <begin position="263"/>
        <end position="283"/>
    </location>
</feature>
<feature type="transmembrane region" description="Helical" evidence="7">
    <location>
        <begin position="43"/>
        <end position="62"/>
    </location>
</feature>
<accession>A0A7J5IKI2</accession>
<keyword evidence="9" id="KW-0808">Transferase</keyword>
<comment type="subcellular location">
    <subcellularLocation>
        <location evidence="1">Cell membrane</location>
        <topology evidence="1">Multi-pass membrane protein</topology>
    </subcellularLocation>
</comment>
<name>A0A7J5IKI2_BACUN</name>
<organism evidence="9 10">
    <name type="scientific">Bacteroides uniformis</name>
    <dbReference type="NCBI Taxonomy" id="820"/>
    <lineage>
        <taxon>Bacteria</taxon>
        <taxon>Pseudomonadati</taxon>
        <taxon>Bacteroidota</taxon>
        <taxon>Bacteroidia</taxon>
        <taxon>Bacteroidales</taxon>
        <taxon>Bacteroidaceae</taxon>
        <taxon>Bacteroides</taxon>
    </lineage>
</organism>
<dbReference type="RefSeq" id="WP_151882730.1">
    <property type="nucleotide sequence ID" value="NZ_WCTJ01000018.1"/>
</dbReference>
<evidence type="ECO:0000259" key="8">
    <source>
        <dbReference type="Pfam" id="PF01757"/>
    </source>
</evidence>
<protein>
    <submittedName>
        <fullName evidence="9">Acyltransferase</fullName>
    </submittedName>
</protein>
<dbReference type="Proteomes" id="UP000487989">
    <property type="component" value="Unassembled WGS sequence"/>
</dbReference>
<dbReference type="InterPro" id="IPR002656">
    <property type="entry name" value="Acyl_transf_3_dom"/>
</dbReference>
<proteinExistence type="inferred from homology"/>
<gene>
    <name evidence="9" type="ORF">GAP48_12125</name>
</gene>
<evidence type="ECO:0000256" key="4">
    <source>
        <dbReference type="ARBA" id="ARBA00022692"/>
    </source>
</evidence>
<feature type="transmembrane region" description="Helical" evidence="7">
    <location>
        <begin position="12"/>
        <end position="31"/>
    </location>
</feature>
<feature type="transmembrane region" description="Helical" evidence="7">
    <location>
        <begin position="295"/>
        <end position="313"/>
    </location>
</feature>
<sequence>MNKIDYRISLNETNAIKGIAIIAMLVHHLFYEHPEYGESTYQLALIGKVCVAMFLFLSGYGLSVQYSKILNYDSVLTRINGGGVKFLYKRYTKFYLNYWSIFLISVPIGVLVFGRELTIPYGENACIPYRLALDFMGVQGMMSYNITWWFNRLILSLYLLFPLLYWVMSRKWYVSLAVLAILFLKPRLIIYPFHWLDDNLYIYTFVFAFGMFCSIYIDGISKLLNKINPKFVFSLSFMAVIAFCIERQWGIIPRLKGIPCDGFITAFTALAIVTAARLTKYNFPILSFLGRHSMNMYMLHTFLFGYFFEEFIYGFKYPLLIFIVLFVITLTLSIIIEFVKTQCQFYVLQNKVVNFVK</sequence>
<feature type="transmembrane region" description="Helical" evidence="7">
    <location>
        <begin position="319"/>
        <end position="339"/>
    </location>
</feature>
<evidence type="ECO:0000313" key="9">
    <source>
        <dbReference type="EMBL" id="KAB4252624.1"/>
    </source>
</evidence>
<feature type="transmembrane region" description="Helical" evidence="7">
    <location>
        <begin position="146"/>
        <end position="166"/>
    </location>
</feature>
<dbReference type="GO" id="GO:0005886">
    <property type="term" value="C:plasma membrane"/>
    <property type="evidence" value="ECO:0007669"/>
    <property type="project" value="UniProtKB-SubCell"/>
</dbReference>
<comment type="caution">
    <text evidence="9">The sequence shown here is derived from an EMBL/GenBank/DDBJ whole genome shotgun (WGS) entry which is preliminary data.</text>
</comment>
<evidence type="ECO:0000256" key="5">
    <source>
        <dbReference type="ARBA" id="ARBA00022989"/>
    </source>
</evidence>
<evidence type="ECO:0000256" key="1">
    <source>
        <dbReference type="ARBA" id="ARBA00004651"/>
    </source>
</evidence>
<feature type="transmembrane region" description="Helical" evidence="7">
    <location>
        <begin position="173"/>
        <end position="194"/>
    </location>
</feature>
<dbReference type="GO" id="GO:0016413">
    <property type="term" value="F:O-acetyltransferase activity"/>
    <property type="evidence" value="ECO:0007669"/>
    <property type="project" value="TreeGrafter"/>
</dbReference>
<evidence type="ECO:0000256" key="2">
    <source>
        <dbReference type="ARBA" id="ARBA00007400"/>
    </source>
</evidence>
<feature type="transmembrane region" description="Helical" evidence="7">
    <location>
        <begin position="200"/>
        <end position="219"/>
    </location>
</feature>
<keyword evidence="9" id="KW-0012">Acyltransferase</keyword>
<feature type="transmembrane region" description="Helical" evidence="7">
    <location>
        <begin position="231"/>
        <end position="251"/>
    </location>
</feature>
<feature type="transmembrane region" description="Helical" evidence="7">
    <location>
        <begin position="95"/>
        <end position="114"/>
    </location>
</feature>